<comment type="caution">
    <text evidence="2">The sequence shown here is derived from an EMBL/GenBank/DDBJ whole genome shotgun (WGS) entry which is preliminary data.</text>
</comment>
<evidence type="ECO:0000259" key="1">
    <source>
        <dbReference type="Pfam" id="PF23961"/>
    </source>
</evidence>
<evidence type="ECO:0000313" key="2">
    <source>
        <dbReference type="EMBL" id="EHT99961.1"/>
    </source>
</evidence>
<name>H3RFB9_PANSE</name>
<dbReference type="AlphaFoldDB" id="H3RFB9"/>
<dbReference type="Pfam" id="PF23961">
    <property type="entry name" value="Phage_tail_terminator_9"/>
    <property type="match status" value="1"/>
</dbReference>
<accession>H3RFB9</accession>
<sequence length="193" mass="21918">MNYCRLMGELPLSNNTSTERGWLTPTSGDPDYDEALDRLLSQWMRNVSGLPAGMVRPRWQKDQPPLLPVETNWCAFGVTGWPIDNSPAFTNQTDEGAQLWRHETFECMASFYGPAGMSYASRFRDGISVPQNNAELNALGLSLGDYTGLTPFPELINQQWVRRYDMTVRLRRKVVREYGIKSLVEAPVTFFGE</sequence>
<dbReference type="InterPro" id="IPR057087">
    <property type="entry name" value="Gp12-like"/>
</dbReference>
<organism evidence="2 3">
    <name type="scientific">Pantoea stewartii subsp. stewartii DC283</name>
    <dbReference type="NCBI Taxonomy" id="660596"/>
    <lineage>
        <taxon>Bacteria</taxon>
        <taxon>Pseudomonadati</taxon>
        <taxon>Pseudomonadota</taxon>
        <taxon>Gammaproteobacteria</taxon>
        <taxon>Enterobacterales</taxon>
        <taxon>Erwiniaceae</taxon>
        <taxon>Pantoea</taxon>
    </lineage>
</organism>
<gene>
    <name evidence="2" type="ORF">CKS_1936</name>
</gene>
<reference evidence="2 3" key="1">
    <citation type="journal article" date="2012" name="Mol. Microbiol.">
        <title>The genetic and structural basis of two distinct terminal side branch residues in stewartan and amylovoran exopolysaccharides and their potential role in host adaptation.</title>
        <authorList>
            <person name="Wang X."/>
            <person name="Yang F."/>
            <person name="von Bodman S.B."/>
        </authorList>
    </citation>
    <scope>NUCLEOTIDE SEQUENCE [LARGE SCALE GENOMIC DNA]</scope>
    <source>
        <strain evidence="2 3">DC283</strain>
    </source>
</reference>
<dbReference type="STRING" id="660596.DSJ_17750"/>
<dbReference type="PATRIC" id="fig|660596.6.peg.2849"/>
<dbReference type="Proteomes" id="UP000005050">
    <property type="component" value="Unassembled WGS sequence"/>
</dbReference>
<feature type="domain" description="Phage neck terminator protein gp12-like" evidence="1">
    <location>
        <begin position="35"/>
        <end position="191"/>
    </location>
</feature>
<proteinExistence type="predicted"/>
<protein>
    <submittedName>
        <fullName evidence="2">Putative bacteriophage protein</fullName>
    </submittedName>
</protein>
<dbReference type="EMBL" id="AHIE01000020">
    <property type="protein sequence ID" value="EHT99961.1"/>
    <property type="molecule type" value="Genomic_DNA"/>
</dbReference>
<evidence type="ECO:0000313" key="3">
    <source>
        <dbReference type="Proteomes" id="UP000005050"/>
    </source>
</evidence>